<feature type="transmembrane region" description="Helical" evidence="5">
    <location>
        <begin position="169"/>
        <end position="192"/>
    </location>
</feature>
<feature type="transmembrane region" description="Helical" evidence="5">
    <location>
        <begin position="220"/>
        <end position="242"/>
    </location>
</feature>
<protein>
    <submittedName>
        <fullName evidence="6">Isoprenylcysteine carboxylmethyltransferase family protein</fullName>
    </submittedName>
</protein>
<evidence type="ECO:0000256" key="4">
    <source>
        <dbReference type="ARBA" id="ARBA00023136"/>
    </source>
</evidence>
<evidence type="ECO:0000256" key="3">
    <source>
        <dbReference type="ARBA" id="ARBA00022989"/>
    </source>
</evidence>
<gene>
    <name evidence="6" type="ORF">ABXR19_06120</name>
</gene>
<feature type="transmembrane region" description="Helical" evidence="5">
    <location>
        <begin position="12"/>
        <end position="32"/>
    </location>
</feature>
<dbReference type="RefSeq" id="WP_354600219.1">
    <property type="nucleotide sequence ID" value="NZ_JBEWZI010000005.1"/>
</dbReference>
<keyword evidence="7" id="KW-1185">Reference proteome</keyword>
<dbReference type="InterPro" id="IPR007269">
    <property type="entry name" value="ICMT_MeTrfase"/>
</dbReference>
<keyword evidence="4 5" id="KW-0472">Membrane</keyword>
<evidence type="ECO:0000313" key="7">
    <source>
        <dbReference type="Proteomes" id="UP001549691"/>
    </source>
</evidence>
<dbReference type="InterPro" id="IPR052527">
    <property type="entry name" value="Metal_cation-efflux_comp"/>
</dbReference>
<reference evidence="6 7" key="1">
    <citation type="submission" date="2024-07" db="EMBL/GenBank/DDBJ databases">
        <title>Uliginosibacterium flavum JJ3220;KACC:17644.</title>
        <authorList>
            <person name="Kim M.K."/>
        </authorList>
    </citation>
    <scope>NUCLEOTIDE SEQUENCE [LARGE SCALE GENOMIC DNA]</scope>
    <source>
        <strain evidence="6 7">KACC:17644</strain>
    </source>
</reference>
<keyword evidence="2 5" id="KW-0812">Transmembrane</keyword>
<organism evidence="6 7">
    <name type="scientific">Uliginosibacterium flavum</name>
    <dbReference type="NCBI Taxonomy" id="1396831"/>
    <lineage>
        <taxon>Bacteria</taxon>
        <taxon>Pseudomonadati</taxon>
        <taxon>Pseudomonadota</taxon>
        <taxon>Betaproteobacteria</taxon>
        <taxon>Rhodocyclales</taxon>
        <taxon>Zoogloeaceae</taxon>
        <taxon>Uliginosibacterium</taxon>
    </lineage>
</organism>
<sequence>MFQNVFKPRFLKNYLSTMLFITGGWYYCFYISSWHQGMLGSSLRMPIFNSTRDFLVENLLGPFHDWIVSVVPSGILDTIPDPLAGVLTAAALGETVTLTAPFLFKVLVLAYAVILIRFYLKYPWIHSKAMIFVRGVWLGMSRDPEKVRTGKKKRVFPGKEKISTQTKQAGLALLLKFFFAPLMINWCLGHVADMANSSSNVWIDGIVGNMSGRILFDQHLFWALFQAILFIDTLLFTLGYIIETPALKNRIVSVEPTFLGWFFCLACYPDFNKGTSVMLDWNSTDFPSFTNDEIHLVMNCSILVLMGVYSWASVALGFRASNLTNRGIVTTGPYRFIRHPAYVAKNMAWWIGSMPFIYLGFSHSFKEGMWVLFCRCAWSFIYAMRAITEERHLRRANNGYAEYAQKVRRRFIPGVI</sequence>
<accession>A0ABV2TIL7</accession>
<evidence type="ECO:0000256" key="1">
    <source>
        <dbReference type="ARBA" id="ARBA00004141"/>
    </source>
</evidence>
<evidence type="ECO:0000256" key="2">
    <source>
        <dbReference type="ARBA" id="ARBA00022692"/>
    </source>
</evidence>
<evidence type="ECO:0000313" key="6">
    <source>
        <dbReference type="EMBL" id="MET7013756.1"/>
    </source>
</evidence>
<dbReference type="EMBL" id="JBEWZI010000005">
    <property type="protein sequence ID" value="MET7013756.1"/>
    <property type="molecule type" value="Genomic_DNA"/>
</dbReference>
<dbReference type="PANTHER" id="PTHR43847">
    <property type="entry name" value="BLL3993 PROTEIN"/>
    <property type="match status" value="1"/>
</dbReference>
<keyword evidence="3 5" id="KW-1133">Transmembrane helix</keyword>
<evidence type="ECO:0000256" key="5">
    <source>
        <dbReference type="SAM" id="Phobius"/>
    </source>
</evidence>
<feature type="transmembrane region" description="Helical" evidence="5">
    <location>
        <begin position="296"/>
        <end position="318"/>
    </location>
</feature>
<dbReference type="Pfam" id="PF04140">
    <property type="entry name" value="ICMT"/>
    <property type="match status" value="1"/>
</dbReference>
<dbReference type="Proteomes" id="UP001549691">
    <property type="component" value="Unassembled WGS sequence"/>
</dbReference>
<dbReference type="PANTHER" id="PTHR43847:SF1">
    <property type="entry name" value="BLL3993 PROTEIN"/>
    <property type="match status" value="1"/>
</dbReference>
<name>A0ABV2TIL7_9RHOO</name>
<dbReference type="Gene3D" id="1.20.120.1630">
    <property type="match status" value="1"/>
</dbReference>
<comment type="subcellular location">
    <subcellularLocation>
        <location evidence="1">Membrane</location>
        <topology evidence="1">Multi-pass membrane protein</topology>
    </subcellularLocation>
</comment>
<feature type="transmembrane region" description="Helical" evidence="5">
    <location>
        <begin position="347"/>
        <end position="363"/>
    </location>
</feature>
<comment type="caution">
    <text evidence="6">The sequence shown here is derived from an EMBL/GenBank/DDBJ whole genome shotgun (WGS) entry which is preliminary data.</text>
</comment>
<proteinExistence type="predicted"/>
<feature type="transmembrane region" description="Helical" evidence="5">
    <location>
        <begin position="102"/>
        <end position="120"/>
    </location>
</feature>